<feature type="region of interest" description="Disordered" evidence="5">
    <location>
        <begin position="448"/>
        <end position="480"/>
    </location>
</feature>
<feature type="transmembrane region" description="Helical" evidence="6">
    <location>
        <begin position="99"/>
        <end position="117"/>
    </location>
</feature>
<dbReference type="PANTHER" id="PTHR37422">
    <property type="entry name" value="TEICHURONIC ACID BIOSYNTHESIS PROTEIN TUAE"/>
    <property type="match status" value="1"/>
</dbReference>
<comment type="subcellular location">
    <subcellularLocation>
        <location evidence="1">Membrane</location>
        <topology evidence="1">Multi-pass membrane protein</topology>
    </subcellularLocation>
</comment>
<dbReference type="InterPro" id="IPR051533">
    <property type="entry name" value="WaaL-like"/>
</dbReference>
<feature type="transmembrane region" description="Helical" evidence="6">
    <location>
        <begin position="33"/>
        <end position="55"/>
    </location>
</feature>
<feature type="transmembrane region" description="Helical" evidence="6">
    <location>
        <begin position="403"/>
        <end position="421"/>
    </location>
</feature>
<dbReference type="Pfam" id="PF04932">
    <property type="entry name" value="Wzy_C"/>
    <property type="match status" value="1"/>
</dbReference>
<dbReference type="InterPro" id="IPR007016">
    <property type="entry name" value="O-antigen_ligase-rel_domated"/>
</dbReference>
<keyword evidence="9" id="KW-1185">Reference proteome</keyword>
<evidence type="ECO:0000256" key="4">
    <source>
        <dbReference type="ARBA" id="ARBA00023136"/>
    </source>
</evidence>
<evidence type="ECO:0000259" key="7">
    <source>
        <dbReference type="Pfam" id="PF04932"/>
    </source>
</evidence>
<evidence type="ECO:0000256" key="5">
    <source>
        <dbReference type="SAM" id="MobiDB-lite"/>
    </source>
</evidence>
<keyword evidence="4 6" id="KW-0472">Membrane</keyword>
<feature type="transmembrane region" description="Helical" evidence="6">
    <location>
        <begin position="252"/>
        <end position="274"/>
    </location>
</feature>
<dbReference type="KEGG" id="azz:DEW08_20585"/>
<keyword evidence="3 6" id="KW-1133">Transmembrane helix</keyword>
<organism evidence="8 9">
    <name type="scientific">Azospirillum thermophilum</name>
    <dbReference type="NCBI Taxonomy" id="2202148"/>
    <lineage>
        <taxon>Bacteria</taxon>
        <taxon>Pseudomonadati</taxon>
        <taxon>Pseudomonadota</taxon>
        <taxon>Alphaproteobacteria</taxon>
        <taxon>Rhodospirillales</taxon>
        <taxon>Azospirillaceae</taxon>
        <taxon>Azospirillum</taxon>
    </lineage>
</organism>
<evidence type="ECO:0000256" key="1">
    <source>
        <dbReference type="ARBA" id="ARBA00004141"/>
    </source>
</evidence>
<keyword evidence="2 6" id="KW-0812">Transmembrane</keyword>
<evidence type="ECO:0000313" key="8">
    <source>
        <dbReference type="EMBL" id="AWK88464.1"/>
    </source>
</evidence>
<sequence length="480" mass="52665">MGPRHRQPLPLLHRRHAGCRGFRPDLSDAGGAMWGRFVGFLTVGYFCLGRTFAYLGIPQAKLFIGELALGAFILAKPQAAIGVWAASLLRPSPLAMLSLAQYLFLICGVLQAVRGLFAGSGFDVIKYFVFNYYSFYLYFGLWAGRDDPTLLSRTLRAIAWVNGVYGLLYLVALKDVGIFLPGTENVRVFSQANASAAAVLGLVCFEPRLERVWHLLLLNIVVLLGNSVRAEWLGLGLAILLWALLTGRIGRVLGLGAAGLALLGLVELSGVQIAGRGEVSVSSIISRAVAPFDEKLASEFSPYAAEDGGTLKWRQAWWETIWAAANSDPQLELFGHGYGFDLFSLAPPSVRAGQEHENVRTPHNVFYYALGYTGWVGVLLFAFFQLSILALQWRSYRRSGQPFGMLYWVAGIAISFFSNYFETPFQSIPFYLVMGMAMAPVLGPLPGRSLPERPVPDRPSQNRQEAAPPPGRIAGAGRRR</sequence>
<feature type="transmembrane region" description="Helical" evidence="6">
    <location>
        <begin position="124"/>
        <end position="143"/>
    </location>
</feature>
<dbReference type="OrthoDB" id="185849at2"/>
<feature type="transmembrane region" description="Helical" evidence="6">
    <location>
        <begin position="365"/>
        <end position="391"/>
    </location>
</feature>
<evidence type="ECO:0000256" key="6">
    <source>
        <dbReference type="SAM" id="Phobius"/>
    </source>
</evidence>
<dbReference type="PANTHER" id="PTHR37422:SF13">
    <property type="entry name" value="LIPOPOLYSACCHARIDE BIOSYNTHESIS PROTEIN PA4999-RELATED"/>
    <property type="match status" value="1"/>
</dbReference>
<proteinExistence type="predicted"/>
<dbReference type="AlphaFoldDB" id="A0A2S2CVB5"/>
<protein>
    <recommendedName>
        <fullName evidence="7">O-antigen ligase-related domain-containing protein</fullName>
    </recommendedName>
</protein>
<evidence type="ECO:0000313" key="9">
    <source>
        <dbReference type="Proteomes" id="UP000245629"/>
    </source>
</evidence>
<evidence type="ECO:0000256" key="2">
    <source>
        <dbReference type="ARBA" id="ARBA00022692"/>
    </source>
</evidence>
<accession>A0A2S2CVB5</accession>
<evidence type="ECO:0000256" key="3">
    <source>
        <dbReference type="ARBA" id="ARBA00022989"/>
    </source>
</evidence>
<feature type="transmembrane region" description="Helical" evidence="6">
    <location>
        <begin position="155"/>
        <end position="173"/>
    </location>
</feature>
<feature type="transmembrane region" description="Helical" evidence="6">
    <location>
        <begin position="67"/>
        <end position="87"/>
    </location>
</feature>
<feature type="domain" description="O-antigen ligase-related" evidence="7">
    <location>
        <begin position="215"/>
        <end position="382"/>
    </location>
</feature>
<dbReference type="Proteomes" id="UP000245629">
    <property type="component" value="Chromosome 3"/>
</dbReference>
<feature type="transmembrane region" description="Helical" evidence="6">
    <location>
        <begin position="427"/>
        <end position="445"/>
    </location>
</feature>
<dbReference type="EMBL" id="CP029354">
    <property type="protein sequence ID" value="AWK88464.1"/>
    <property type="molecule type" value="Genomic_DNA"/>
</dbReference>
<gene>
    <name evidence="8" type="ORF">DEW08_20585</name>
</gene>
<reference evidence="9" key="1">
    <citation type="submission" date="2018-05" db="EMBL/GenBank/DDBJ databases">
        <title>Azospirillum thermophila sp. nov., a novel isolated from hot spring.</title>
        <authorList>
            <person name="Zhao Z."/>
        </authorList>
    </citation>
    <scope>NUCLEOTIDE SEQUENCE [LARGE SCALE GENOMIC DNA]</scope>
    <source>
        <strain evidence="9">CFH 70021</strain>
    </source>
</reference>
<name>A0A2S2CVB5_9PROT</name>
<dbReference type="GO" id="GO:0016020">
    <property type="term" value="C:membrane"/>
    <property type="evidence" value="ECO:0007669"/>
    <property type="project" value="UniProtKB-SubCell"/>
</dbReference>
<feature type="transmembrane region" description="Helical" evidence="6">
    <location>
        <begin position="215"/>
        <end position="245"/>
    </location>
</feature>